<dbReference type="Pfam" id="PF20684">
    <property type="entry name" value="Fung_rhodopsin"/>
    <property type="match status" value="1"/>
</dbReference>
<protein>
    <recommendedName>
        <fullName evidence="8">Rhodopsin domain-containing protein</fullName>
    </recommendedName>
</protein>
<comment type="caution">
    <text evidence="9">The sequence shown here is derived from an EMBL/GenBank/DDBJ whole genome shotgun (WGS) entry which is preliminary data.</text>
</comment>
<evidence type="ECO:0000259" key="8">
    <source>
        <dbReference type="Pfam" id="PF20684"/>
    </source>
</evidence>
<gene>
    <name evidence="9" type="ORF">CAC42_803</name>
</gene>
<dbReference type="EMBL" id="NKHZ01000070">
    <property type="protein sequence ID" value="PNS15544.1"/>
    <property type="molecule type" value="Genomic_DNA"/>
</dbReference>
<comment type="subcellular location">
    <subcellularLocation>
        <location evidence="1">Membrane</location>
        <topology evidence="1">Multi-pass membrane protein</topology>
    </subcellularLocation>
</comment>
<keyword evidence="10" id="KW-1185">Reference proteome</keyword>
<evidence type="ECO:0000256" key="1">
    <source>
        <dbReference type="ARBA" id="ARBA00004141"/>
    </source>
</evidence>
<reference evidence="9 10" key="1">
    <citation type="submission" date="2017-06" db="EMBL/GenBank/DDBJ databases">
        <title>Draft genome sequence of a variant of Elsinoe murrayae.</title>
        <authorList>
            <person name="Cheng Q."/>
        </authorList>
    </citation>
    <scope>NUCLEOTIDE SEQUENCE [LARGE SCALE GENOMIC DNA]</scope>
    <source>
        <strain evidence="9 10">CQ-2017a</strain>
    </source>
</reference>
<feature type="transmembrane region" description="Helical" evidence="7">
    <location>
        <begin position="16"/>
        <end position="34"/>
    </location>
</feature>
<dbReference type="OrthoDB" id="444631at2759"/>
<feature type="transmembrane region" description="Helical" evidence="7">
    <location>
        <begin position="86"/>
        <end position="107"/>
    </location>
</feature>
<dbReference type="InterPro" id="IPR049326">
    <property type="entry name" value="Rhodopsin_dom_fungi"/>
</dbReference>
<sequence length="410" mass="45663">MYENDTTHGEADFVDAAAAICILAFLFLVGRYCAHFRLNRVRSIEDVFITVAWLLSIPHIVVAYHVSDLSDFVNSDSTPGPTPSTFVLFFKYVYASIHLYNTSLSLIKLSILFQYRRLFPLSSVTRLITPLLIFVVLQYIFLVLINIFVCHPISYFWTSWAGPVTNFLGKEEGTCLPIFPIFLASSLLSVLTSLIVLLLPIPVILSSRLSSRFTRNRRISLILLFSVGAATFLILAILRIWIFHSMTSTNPREIVRKSRSLAVWGHIETGVGVIGACIPELRAVWLRAFPRGEEGETEKRRAREGGTAGDDIGDLVFLTVAGVDVLGEYGGEDREREAQEEEEDAAAERRKKGGDVVGSEKGAGARARETGSGPRRVSWEKTMVVEESPARDDEVALLENLSPVRHRANT</sequence>
<evidence type="ECO:0000256" key="2">
    <source>
        <dbReference type="ARBA" id="ARBA00022692"/>
    </source>
</evidence>
<evidence type="ECO:0000256" key="4">
    <source>
        <dbReference type="ARBA" id="ARBA00023136"/>
    </source>
</evidence>
<evidence type="ECO:0000313" key="9">
    <source>
        <dbReference type="EMBL" id="PNS15544.1"/>
    </source>
</evidence>
<proteinExistence type="inferred from homology"/>
<organism evidence="9 10">
    <name type="scientific">Sphaceloma murrayae</name>
    <dbReference type="NCBI Taxonomy" id="2082308"/>
    <lineage>
        <taxon>Eukaryota</taxon>
        <taxon>Fungi</taxon>
        <taxon>Dikarya</taxon>
        <taxon>Ascomycota</taxon>
        <taxon>Pezizomycotina</taxon>
        <taxon>Dothideomycetes</taxon>
        <taxon>Dothideomycetidae</taxon>
        <taxon>Myriangiales</taxon>
        <taxon>Elsinoaceae</taxon>
        <taxon>Sphaceloma</taxon>
    </lineage>
</organism>
<feature type="transmembrane region" description="Helical" evidence="7">
    <location>
        <begin position="46"/>
        <end position="66"/>
    </location>
</feature>
<evidence type="ECO:0000256" key="3">
    <source>
        <dbReference type="ARBA" id="ARBA00022989"/>
    </source>
</evidence>
<dbReference type="GO" id="GO:0016020">
    <property type="term" value="C:membrane"/>
    <property type="evidence" value="ECO:0007669"/>
    <property type="project" value="UniProtKB-SubCell"/>
</dbReference>
<feature type="domain" description="Rhodopsin" evidence="8">
    <location>
        <begin position="31"/>
        <end position="285"/>
    </location>
</feature>
<evidence type="ECO:0000256" key="7">
    <source>
        <dbReference type="SAM" id="Phobius"/>
    </source>
</evidence>
<evidence type="ECO:0000256" key="6">
    <source>
        <dbReference type="SAM" id="MobiDB-lite"/>
    </source>
</evidence>
<dbReference type="AlphaFoldDB" id="A0A2K1QK54"/>
<dbReference type="STRING" id="2082308.A0A2K1QK54"/>
<feature type="transmembrane region" description="Helical" evidence="7">
    <location>
        <begin position="219"/>
        <end position="242"/>
    </location>
</feature>
<keyword evidence="3 7" id="KW-1133">Transmembrane helix</keyword>
<dbReference type="InParanoid" id="A0A2K1QK54"/>
<dbReference type="PANTHER" id="PTHR33048:SF47">
    <property type="entry name" value="INTEGRAL MEMBRANE PROTEIN-RELATED"/>
    <property type="match status" value="1"/>
</dbReference>
<feature type="region of interest" description="Disordered" evidence="6">
    <location>
        <begin position="329"/>
        <end position="410"/>
    </location>
</feature>
<dbReference type="Proteomes" id="UP000243797">
    <property type="component" value="Unassembled WGS sequence"/>
</dbReference>
<comment type="similarity">
    <text evidence="5">Belongs to the SAT4 family.</text>
</comment>
<dbReference type="PANTHER" id="PTHR33048">
    <property type="entry name" value="PTH11-LIKE INTEGRAL MEMBRANE PROTEIN (AFU_ORTHOLOGUE AFUA_5G11245)"/>
    <property type="match status" value="1"/>
</dbReference>
<keyword evidence="2 7" id="KW-0812">Transmembrane</keyword>
<feature type="transmembrane region" description="Helical" evidence="7">
    <location>
        <begin position="177"/>
        <end position="199"/>
    </location>
</feature>
<evidence type="ECO:0000313" key="10">
    <source>
        <dbReference type="Proteomes" id="UP000243797"/>
    </source>
</evidence>
<accession>A0A2K1QK54</accession>
<evidence type="ECO:0000256" key="5">
    <source>
        <dbReference type="ARBA" id="ARBA00038359"/>
    </source>
</evidence>
<name>A0A2K1QK54_9PEZI</name>
<feature type="transmembrane region" description="Helical" evidence="7">
    <location>
        <begin position="127"/>
        <end position="157"/>
    </location>
</feature>
<keyword evidence="4 7" id="KW-0472">Membrane</keyword>
<dbReference type="InterPro" id="IPR052337">
    <property type="entry name" value="SAT4-like"/>
</dbReference>